<dbReference type="InterPro" id="IPR024498">
    <property type="entry name" value="DUF2786"/>
</dbReference>
<dbReference type="Pfam" id="PF10979">
    <property type="entry name" value="DUF2786"/>
    <property type="match status" value="1"/>
</dbReference>
<dbReference type="RefSeq" id="WP_198126781.1">
    <property type="nucleotide sequence ID" value="NZ_JAECZC010000055.1"/>
</dbReference>
<feature type="domain" description="DUF2786" evidence="2">
    <location>
        <begin position="9"/>
        <end position="46"/>
    </location>
</feature>
<keyword evidence="5" id="KW-1185">Reference proteome</keyword>
<accession>A0A8J7LCR4</accession>
<dbReference type="Pfam" id="PF23771">
    <property type="entry name" value="DUF7168"/>
    <property type="match status" value="1"/>
</dbReference>
<evidence type="ECO:0000313" key="5">
    <source>
        <dbReference type="Proteomes" id="UP000632766"/>
    </source>
</evidence>
<reference evidence="4 5" key="1">
    <citation type="journal article" date="2021" name="Int. J. Syst. Evol. Microbiol.">
        <title>Amazonocrinis nigriterrae gen. nov., sp. nov., Atlanticothrix silvestris gen. nov., sp. nov. and Dendronalium phyllosphericum gen. nov., sp. nov., nostocacean cyanobacteria from Brazilian environments.</title>
        <authorList>
            <person name="Alvarenga D.O."/>
            <person name="Andreote A.P.D."/>
            <person name="Branco L.H.Z."/>
            <person name="Delbaje E."/>
            <person name="Cruz R.B."/>
            <person name="Varani A.M."/>
            <person name="Fiore M.F."/>
        </authorList>
    </citation>
    <scope>NUCLEOTIDE SEQUENCE [LARGE SCALE GENOMIC DNA]</scope>
    <source>
        <strain evidence="4 5">CENA67</strain>
    </source>
</reference>
<name>A0A8J7LCR4_9NOST</name>
<comment type="caution">
    <text evidence="4">The sequence shown here is derived from an EMBL/GenBank/DDBJ whole genome shotgun (WGS) entry which is preliminary data.</text>
</comment>
<feature type="domain" description="DUF7168" evidence="3">
    <location>
        <begin position="65"/>
        <end position="161"/>
    </location>
</feature>
<proteinExistence type="predicted"/>
<organism evidence="4 5">
    <name type="scientific">Amazonocrinis nigriterrae CENA67</name>
    <dbReference type="NCBI Taxonomy" id="2794033"/>
    <lineage>
        <taxon>Bacteria</taxon>
        <taxon>Bacillati</taxon>
        <taxon>Cyanobacteriota</taxon>
        <taxon>Cyanophyceae</taxon>
        <taxon>Nostocales</taxon>
        <taxon>Nostocaceae</taxon>
        <taxon>Amazonocrinis</taxon>
        <taxon>Amazonocrinis nigriterrae</taxon>
    </lineage>
</organism>
<sequence length="240" mass="26850">MVQALDMEKIADKIQKLLALSSSPNEAEAAQAANKAQELLTLHNLSISDLVDNDPQEVLEETIDETRRVLTWKSHLLQAVAKANYCLAFHRKMRYGITETMLLGRPVNTHLSRIQYDYLLQAIERLTKLSKGDRAFKNAFKLGAAMRIASRIRENMEHQKQVGIAASGDSAAVCAIVVRNLYEKLEAEIQAYTKQHLRIERNRYTPSISSKLGYVAGQAAGEQVSLNKQINPNTVKHLPG</sequence>
<gene>
    <name evidence="4" type="ORF">I8748_22740</name>
</gene>
<dbReference type="Proteomes" id="UP000632766">
    <property type="component" value="Unassembled WGS sequence"/>
</dbReference>
<dbReference type="InterPro" id="IPR055592">
    <property type="entry name" value="DUF7168"/>
</dbReference>
<evidence type="ECO:0000259" key="3">
    <source>
        <dbReference type="Pfam" id="PF23771"/>
    </source>
</evidence>
<feature type="coiled-coil region" evidence="1">
    <location>
        <begin position="175"/>
        <end position="202"/>
    </location>
</feature>
<protein>
    <submittedName>
        <fullName evidence="4">DUF2786 domain-containing protein</fullName>
    </submittedName>
</protein>
<evidence type="ECO:0000256" key="1">
    <source>
        <dbReference type="SAM" id="Coils"/>
    </source>
</evidence>
<evidence type="ECO:0000259" key="2">
    <source>
        <dbReference type="Pfam" id="PF10979"/>
    </source>
</evidence>
<dbReference type="AlphaFoldDB" id="A0A8J7LCR4"/>
<keyword evidence="1" id="KW-0175">Coiled coil</keyword>
<dbReference type="EMBL" id="JAECZC010000055">
    <property type="protein sequence ID" value="MBH8564966.1"/>
    <property type="molecule type" value="Genomic_DNA"/>
</dbReference>
<evidence type="ECO:0000313" key="4">
    <source>
        <dbReference type="EMBL" id="MBH8564966.1"/>
    </source>
</evidence>